<evidence type="ECO:0000256" key="4">
    <source>
        <dbReference type="ARBA" id="ARBA00022833"/>
    </source>
</evidence>
<keyword evidence="2" id="KW-0479">Metal-binding</keyword>
<protein>
    <submittedName>
        <fullName evidence="6">Uncharacterized protein Clim_1224</fullName>
    </submittedName>
</protein>
<dbReference type="EMBL" id="UOFS01000048">
    <property type="protein sequence ID" value="VAX01281.1"/>
    <property type="molecule type" value="Genomic_DNA"/>
</dbReference>
<evidence type="ECO:0000313" key="6">
    <source>
        <dbReference type="EMBL" id="VAX01281.1"/>
    </source>
</evidence>
<evidence type="ECO:0000256" key="1">
    <source>
        <dbReference type="ARBA" id="ARBA00001947"/>
    </source>
</evidence>
<comment type="cofactor">
    <cofactor evidence="1">
        <name>Zn(2+)</name>
        <dbReference type="ChEBI" id="CHEBI:29105"/>
    </cofactor>
</comment>
<proteinExistence type="predicted"/>
<evidence type="ECO:0000256" key="2">
    <source>
        <dbReference type="ARBA" id="ARBA00022723"/>
    </source>
</evidence>
<keyword evidence="4" id="KW-0862">Zinc</keyword>
<feature type="domain" description="Succinylglutamate desuccinylase/Aspartoacylase catalytic" evidence="5">
    <location>
        <begin position="46"/>
        <end position="191"/>
    </location>
</feature>
<dbReference type="CDD" id="cd06256">
    <property type="entry name" value="M14_ASTE_ASPA-like"/>
    <property type="match status" value="1"/>
</dbReference>
<keyword evidence="3" id="KW-0378">Hydrolase</keyword>
<dbReference type="AlphaFoldDB" id="A0A3B1AHW6"/>
<gene>
    <name evidence="6" type="ORF">MNBD_GAMMA22-3113</name>
</gene>
<dbReference type="InterPro" id="IPR055438">
    <property type="entry name" value="AstE_AspA_cat"/>
</dbReference>
<dbReference type="Gene3D" id="3.40.630.10">
    <property type="entry name" value="Zn peptidases"/>
    <property type="match status" value="1"/>
</dbReference>
<dbReference type="GO" id="GO:0046872">
    <property type="term" value="F:metal ion binding"/>
    <property type="evidence" value="ECO:0007669"/>
    <property type="project" value="UniProtKB-KW"/>
</dbReference>
<accession>A0A3B1AHW6</accession>
<name>A0A3B1AHW6_9ZZZZ</name>
<dbReference type="SUPFAM" id="SSF53187">
    <property type="entry name" value="Zn-dependent exopeptidases"/>
    <property type="match status" value="1"/>
</dbReference>
<reference evidence="6" key="1">
    <citation type="submission" date="2018-06" db="EMBL/GenBank/DDBJ databases">
        <authorList>
            <person name="Zhirakovskaya E."/>
        </authorList>
    </citation>
    <scope>NUCLEOTIDE SEQUENCE</scope>
</reference>
<dbReference type="Pfam" id="PF24827">
    <property type="entry name" value="AstE_AspA_cat"/>
    <property type="match status" value="1"/>
</dbReference>
<organism evidence="6">
    <name type="scientific">hydrothermal vent metagenome</name>
    <dbReference type="NCBI Taxonomy" id="652676"/>
    <lineage>
        <taxon>unclassified sequences</taxon>
        <taxon>metagenomes</taxon>
        <taxon>ecological metagenomes</taxon>
    </lineage>
</organism>
<dbReference type="GO" id="GO:0016788">
    <property type="term" value="F:hydrolase activity, acting on ester bonds"/>
    <property type="evidence" value="ECO:0007669"/>
    <property type="project" value="InterPro"/>
</dbReference>
<sequence length="330" mass="37504">MLTILDKLPKGILEYDAEQLYKILNGPTLIHITGVQKDPIFISVLLHGNEQSGWQAIQRLLTQSANELTRSISLFIANVSAAKHSLRHLPGQLDYNRIWNGQTEMVEHQMVRQVLDEMRSKKVYAAIDIHNNTGNNPHYACINNLDDHFKYFARLFGPLIVYFKQPDSVLSIAFSNLCPTVTLECGQSGDLDGIKRVVNFLSEILSMQQFPKTVTDVELISIYQTIATIKISSQASIGFGASQSDLQFDEDLEQFNFREIHPNSRFAKIKSTDNRQLLAYNDDGLDVTEKYFYIKDGYISTRISIIPAMLTQNIDIIKNDCLCYLMTQID</sequence>
<evidence type="ECO:0000256" key="3">
    <source>
        <dbReference type="ARBA" id="ARBA00022801"/>
    </source>
</evidence>
<evidence type="ECO:0000259" key="5">
    <source>
        <dbReference type="Pfam" id="PF24827"/>
    </source>
</evidence>